<dbReference type="PROSITE" id="PS50110">
    <property type="entry name" value="RESPONSE_REGULATORY"/>
    <property type="match status" value="2"/>
</dbReference>
<dbReference type="GO" id="GO:0000155">
    <property type="term" value="F:phosphorelay sensor kinase activity"/>
    <property type="evidence" value="ECO:0007669"/>
    <property type="project" value="InterPro"/>
</dbReference>
<evidence type="ECO:0000313" key="10">
    <source>
        <dbReference type="EMBL" id="MCW3808008.1"/>
    </source>
</evidence>
<dbReference type="AlphaFoldDB" id="A0AAE3MHD8"/>
<dbReference type="PANTHER" id="PTHR43047:SF72">
    <property type="entry name" value="OSMOSENSING HISTIDINE PROTEIN KINASE SLN1"/>
    <property type="match status" value="1"/>
</dbReference>
<sequence length="519" mass="59350">MKRFNILYVDDEQSNLRIFKDTFRRRFNIHTASSAKEGIEIMQNTHIDLILSDQRMPEMTGVELLKYSFQKFPKTNRILITGYSDIDAIEDAINKARVFQYVQKPWNEGALLDIMSDALRVYELEKENERQKKELLIAKKKAEESDQLKTEFIYNLSHEIRTPMNGIIGFSNLLDNEHVSEREKKGYIKIIQSSSNQLLNIIDDILEISHLVTKQATANLTEVNLNGLMSELMSVFSLTSKEKGIPLDLKTEYNGKEAIVYTDKTRLYTIISNLLDNAFKYTETGHVDFGFRYNDKMIEIFVRDTGIGINQENLNKIFHRFSQEQKEFSNKVGGLGLGLSIASENAKLIRANISVSSKKGVGSTFKVTLPIFQDDINIPTKEETGSKFISVAKKYKILIAEDEEVNYYYLETVINKLIDTEIEILHARNGKEAIAYVDMNRDIDLIFMDIKMPLLDGFEATQKIKELTANIPVIAQTAYNTKEDKDRATAIGFDDFIAKPAEPDKIISIFNKFLCVLTG</sequence>
<keyword evidence="5" id="KW-0418">Kinase</keyword>
<dbReference type="SMART" id="SM00448">
    <property type="entry name" value="REC"/>
    <property type="match status" value="2"/>
</dbReference>
<evidence type="ECO:0000256" key="4">
    <source>
        <dbReference type="ARBA" id="ARBA00022679"/>
    </source>
</evidence>
<dbReference type="Gene3D" id="3.30.565.10">
    <property type="entry name" value="Histidine kinase-like ATPase, C-terminal domain"/>
    <property type="match status" value="1"/>
</dbReference>
<evidence type="ECO:0000256" key="2">
    <source>
        <dbReference type="ARBA" id="ARBA00012438"/>
    </source>
</evidence>
<feature type="modified residue" description="4-aspartylphosphate" evidence="6">
    <location>
        <position position="449"/>
    </location>
</feature>
<dbReference type="GO" id="GO:0005886">
    <property type="term" value="C:plasma membrane"/>
    <property type="evidence" value="ECO:0007669"/>
    <property type="project" value="TreeGrafter"/>
</dbReference>
<dbReference type="Pfam" id="PF02518">
    <property type="entry name" value="HATPase_c"/>
    <property type="match status" value="1"/>
</dbReference>
<dbReference type="Pfam" id="PF00512">
    <property type="entry name" value="HisKA"/>
    <property type="match status" value="1"/>
</dbReference>
<organism evidence="10 11">
    <name type="scientific">Plebeiibacterium marinum</name>
    <dbReference type="NCBI Taxonomy" id="2992111"/>
    <lineage>
        <taxon>Bacteria</taxon>
        <taxon>Pseudomonadati</taxon>
        <taxon>Bacteroidota</taxon>
        <taxon>Bacteroidia</taxon>
        <taxon>Marinilabiliales</taxon>
        <taxon>Marinilabiliaceae</taxon>
        <taxon>Plebeiibacterium</taxon>
    </lineage>
</organism>
<evidence type="ECO:0000256" key="1">
    <source>
        <dbReference type="ARBA" id="ARBA00000085"/>
    </source>
</evidence>
<dbReference type="CDD" id="cd17546">
    <property type="entry name" value="REC_hyHK_CKI1_RcsC-like"/>
    <property type="match status" value="1"/>
</dbReference>
<evidence type="ECO:0000256" key="7">
    <source>
        <dbReference type="SAM" id="Coils"/>
    </source>
</evidence>
<dbReference type="Pfam" id="PF00072">
    <property type="entry name" value="Response_reg"/>
    <property type="match status" value="2"/>
</dbReference>
<dbReference type="InterPro" id="IPR005467">
    <property type="entry name" value="His_kinase_dom"/>
</dbReference>
<dbReference type="InterPro" id="IPR004358">
    <property type="entry name" value="Sig_transdc_His_kin-like_C"/>
</dbReference>
<protein>
    <recommendedName>
        <fullName evidence="2">histidine kinase</fullName>
        <ecNumber evidence="2">2.7.13.3</ecNumber>
    </recommendedName>
</protein>
<dbReference type="InterPro" id="IPR036890">
    <property type="entry name" value="HATPase_C_sf"/>
</dbReference>
<keyword evidence="11" id="KW-1185">Reference proteome</keyword>
<gene>
    <name evidence="10" type="ORF">OM074_20460</name>
</gene>
<keyword evidence="3 6" id="KW-0597">Phosphoprotein</keyword>
<dbReference type="SUPFAM" id="SSF52172">
    <property type="entry name" value="CheY-like"/>
    <property type="match status" value="2"/>
</dbReference>
<feature type="domain" description="Response regulatory" evidence="9">
    <location>
        <begin position="396"/>
        <end position="514"/>
    </location>
</feature>
<evidence type="ECO:0000259" key="9">
    <source>
        <dbReference type="PROSITE" id="PS50110"/>
    </source>
</evidence>
<dbReference type="PRINTS" id="PR00344">
    <property type="entry name" value="BCTRLSENSOR"/>
</dbReference>
<keyword evidence="7" id="KW-0175">Coiled coil</keyword>
<feature type="domain" description="Response regulatory" evidence="9">
    <location>
        <begin position="5"/>
        <end position="119"/>
    </location>
</feature>
<name>A0AAE3MHD8_9BACT</name>
<accession>A0AAE3MHD8</accession>
<dbReference type="RefSeq" id="WP_301202538.1">
    <property type="nucleotide sequence ID" value="NZ_JAPDPI010000078.1"/>
</dbReference>
<dbReference type="CDD" id="cd17569">
    <property type="entry name" value="REC_HupR-like"/>
    <property type="match status" value="1"/>
</dbReference>
<dbReference type="SUPFAM" id="SSF55874">
    <property type="entry name" value="ATPase domain of HSP90 chaperone/DNA topoisomerase II/histidine kinase"/>
    <property type="match status" value="1"/>
</dbReference>
<evidence type="ECO:0000259" key="8">
    <source>
        <dbReference type="PROSITE" id="PS50109"/>
    </source>
</evidence>
<evidence type="ECO:0000256" key="6">
    <source>
        <dbReference type="PROSITE-ProRule" id="PRU00169"/>
    </source>
</evidence>
<proteinExistence type="predicted"/>
<dbReference type="SMART" id="SM00388">
    <property type="entry name" value="HisKA"/>
    <property type="match status" value="1"/>
</dbReference>
<dbReference type="FunFam" id="3.30.565.10:FF:000006">
    <property type="entry name" value="Sensor histidine kinase WalK"/>
    <property type="match status" value="1"/>
</dbReference>
<feature type="domain" description="Histidine kinase" evidence="8">
    <location>
        <begin position="155"/>
        <end position="373"/>
    </location>
</feature>
<comment type="caution">
    <text evidence="10">The sequence shown here is derived from an EMBL/GenBank/DDBJ whole genome shotgun (WGS) entry which is preliminary data.</text>
</comment>
<dbReference type="InterPro" id="IPR003661">
    <property type="entry name" value="HisK_dim/P_dom"/>
</dbReference>
<dbReference type="PROSITE" id="PS50109">
    <property type="entry name" value="HIS_KIN"/>
    <property type="match status" value="1"/>
</dbReference>
<evidence type="ECO:0000313" key="11">
    <source>
        <dbReference type="Proteomes" id="UP001207408"/>
    </source>
</evidence>
<dbReference type="CDD" id="cd00082">
    <property type="entry name" value="HisKA"/>
    <property type="match status" value="1"/>
</dbReference>
<dbReference type="EC" id="2.7.13.3" evidence="2"/>
<dbReference type="Gene3D" id="1.10.287.130">
    <property type="match status" value="1"/>
</dbReference>
<dbReference type="SMART" id="SM00387">
    <property type="entry name" value="HATPase_c"/>
    <property type="match status" value="1"/>
</dbReference>
<comment type="catalytic activity">
    <reaction evidence="1">
        <text>ATP + protein L-histidine = ADP + protein N-phospho-L-histidine.</text>
        <dbReference type="EC" id="2.7.13.3"/>
    </reaction>
</comment>
<dbReference type="Gene3D" id="3.40.50.2300">
    <property type="match status" value="2"/>
</dbReference>
<keyword evidence="4" id="KW-0808">Transferase</keyword>
<dbReference type="Proteomes" id="UP001207408">
    <property type="component" value="Unassembled WGS sequence"/>
</dbReference>
<evidence type="ECO:0000256" key="3">
    <source>
        <dbReference type="ARBA" id="ARBA00022553"/>
    </source>
</evidence>
<evidence type="ECO:0000256" key="5">
    <source>
        <dbReference type="ARBA" id="ARBA00022777"/>
    </source>
</evidence>
<dbReference type="GO" id="GO:0009927">
    <property type="term" value="F:histidine phosphotransfer kinase activity"/>
    <property type="evidence" value="ECO:0007669"/>
    <property type="project" value="TreeGrafter"/>
</dbReference>
<feature type="coiled-coil region" evidence="7">
    <location>
        <begin position="112"/>
        <end position="146"/>
    </location>
</feature>
<feature type="modified residue" description="4-aspartylphosphate" evidence="6">
    <location>
        <position position="53"/>
    </location>
</feature>
<dbReference type="InterPro" id="IPR001789">
    <property type="entry name" value="Sig_transdc_resp-reg_receiver"/>
</dbReference>
<reference evidence="10" key="1">
    <citation type="submission" date="2022-10" db="EMBL/GenBank/DDBJ databases">
        <authorList>
            <person name="Yu W.X."/>
        </authorList>
    </citation>
    <scope>NUCLEOTIDE SEQUENCE</scope>
    <source>
        <strain evidence="10">D04</strain>
    </source>
</reference>
<dbReference type="InterPro" id="IPR011006">
    <property type="entry name" value="CheY-like_superfamily"/>
</dbReference>
<dbReference type="InterPro" id="IPR003594">
    <property type="entry name" value="HATPase_dom"/>
</dbReference>
<dbReference type="PANTHER" id="PTHR43047">
    <property type="entry name" value="TWO-COMPONENT HISTIDINE PROTEIN KINASE"/>
    <property type="match status" value="1"/>
</dbReference>
<dbReference type="EMBL" id="JAPDPI010000078">
    <property type="protein sequence ID" value="MCW3808008.1"/>
    <property type="molecule type" value="Genomic_DNA"/>
</dbReference>